<name>A0A0B7H720_9FLAO</name>
<proteinExistence type="inferred from homology"/>
<dbReference type="Gene3D" id="2.170.130.10">
    <property type="entry name" value="TonB-dependent receptor, plug domain"/>
    <property type="match status" value="1"/>
</dbReference>
<evidence type="ECO:0000256" key="5">
    <source>
        <dbReference type="ARBA" id="ARBA00023136"/>
    </source>
</evidence>
<dbReference type="EMBL" id="CDOD01000012">
    <property type="protein sequence ID" value="CEN34329.1"/>
    <property type="molecule type" value="Genomic_DNA"/>
</dbReference>
<dbReference type="Pfam" id="PF13715">
    <property type="entry name" value="CarbopepD_reg_2"/>
    <property type="match status" value="1"/>
</dbReference>
<dbReference type="InterPro" id="IPR023997">
    <property type="entry name" value="TonB-dep_OMP_SusC/RagA_CS"/>
</dbReference>
<dbReference type="Pfam" id="PF07715">
    <property type="entry name" value="Plug"/>
    <property type="match status" value="1"/>
</dbReference>
<dbReference type="GO" id="GO:0009279">
    <property type="term" value="C:cell outer membrane"/>
    <property type="evidence" value="ECO:0007669"/>
    <property type="project" value="UniProtKB-SubCell"/>
</dbReference>
<dbReference type="InterPro" id="IPR039426">
    <property type="entry name" value="TonB-dep_rcpt-like"/>
</dbReference>
<feature type="domain" description="TonB-dependent receptor plug" evidence="9">
    <location>
        <begin position="115"/>
        <end position="222"/>
    </location>
</feature>
<dbReference type="eggNOG" id="COG4771">
    <property type="taxonomic scope" value="Bacteria"/>
</dbReference>
<reference evidence="11" key="1">
    <citation type="submission" date="2015-01" db="EMBL/GenBank/DDBJ databases">
        <authorList>
            <person name="MANFREDI Pablo"/>
        </authorList>
    </citation>
    <scope>NUCLEOTIDE SEQUENCE [LARGE SCALE GENOMIC DNA]</scope>
    <source>
        <strain evidence="11">Ccyn2B</strain>
    </source>
</reference>
<dbReference type="Gene3D" id="2.40.170.20">
    <property type="entry name" value="TonB-dependent receptor, beta-barrel domain"/>
    <property type="match status" value="1"/>
</dbReference>
<dbReference type="NCBIfam" id="TIGR04056">
    <property type="entry name" value="OMP_RagA_SusC"/>
    <property type="match status" value="1"/>
</dbReference>
<accession>A0A0B7H720</accession>
<evidence type="ECO:0000256" key="1">
    <source>
        <dbReference type="ARBA" id="ARBA00004571"/>
    </source>
</evidence>
<feature type="chain" id="PRO_5002117102" evidence="8">
    <location>
        <begin position="21"/>
        <end position="991"/>
    </location>
</feature>
<keyword evidence="6 7" id="KW-0998">Cell outer membrane</keyword>
<evidence type="ECO:0000256" key="3">
    <source>
        <dbReference type="ARBA" id="ARBA00022452"/>
    </source>
</evidence>
<dbReference type="STRING" id="28189.CCYN74_80022"/>
<keyword evidence="2 7" id="KW-0813">Transport</keyword>
<dbReference type="PROSITE" id="PS52016">
    <property type="entry name" value="TONB_DEPENDENT_REC_3"/>
    <property type="match status" value="1"/>
</dbReference>
<keyword evidence="11" id="KW-1185">Reference proteome</keyword>
<protein>
    <submittedName>
        <fullName evidence="10">Putative TonB-linked outer membrane protein</fullName>
    </submittedName>
</protein>
<keyword evidence="8" id="KW-0732">Signal</keyword>
<evidence type="ECO:0000313" key="11">
    <source>
        <dbReference type="Proteomes" id="UP000038055"/>
    </source>
</evidence>
<dbReference type="SUPFAM" id="SSF49464">
    <property type="entry name" value="Carboxypeptidase regulatory domain-like"/>
    <property type="match status" value="1"/>
</dbReference>
<gene>
    <name evidence="10" type="ORF">CCYN2B_20067</name>
</gene>
<keyword evidence="4 7" id="KW-0812">Transmembrane</keyword>
<evidence type="ECO:0000256" key="4">
    <source>
        <dbReference type="ARBA" id="ARBA00022692"/>
    </source>
</evidence>
<dbReference type="FunFam" id="2.170.130.10:FF:000003">
    <property type="entry name" value="SusC/RagA family TonB-linked outer membrane protein"/>
    <property type="match status" value="1"/>
</dbReference>
<evidence type="ECO:0000256" key="8">
    <source>
        <dbReference type="SAM" id="SignalP"/>
    </source>
</evidence>
<dbReference type="InterPro" id="IPR037066">
    <property type="entry name" value="Plug_dom_sf"/>
</dbReference>
<dbReference type="InterPro" id="IPR036942">
    <property type="entry name" value="Beta-barrel_TonB_sf"/>
</dbReference>
<dbReference type="InterPro" id="IPR012910">
    <property type="entry name" value="Plug_dom"/>
</dbReference>
<evidence type="ECO:0000256" key="6">
    <source>
        <dbReference type="ARBA" id="ARBA00023237"/>
    </source>
</evidence>
<keyword evidence="5 7" id="KW-0472">Membrane</keyword>
<keyword evidence="3 7" id="KW-1134">Transmembrane beta strand</keyword>
<dbReference type="RefSeq" id="WP_041991428.1">
    <property type="nucleotide sequence ID" value="NZ_CDOD01000012.1"/>
</dbReference>
<dbReference type="Proteomes" id="UP000038055">
    <property type="component" value="Unassembled WGS sequence"/>
</dbReference>
<feature type="signal peptide" evidence="8">
    <location>
        <begin position="1"/>
        <end position="20"/>
    </location>
</feature>
<dbReference type="AlphaFoldDB" id="A0A0B7H720"/>
<sequence length="991" mass="109488">MNGKLLALLVLTFSVLSLSAQIKVTGTVTDENRNPLPGASILVRGSTHGVSSDFDGNYEIEAKQGDILEFSFIGFQTQTQKVTSSGKTQTINVKLQEDTQQLDDVIVIGYGTQKKESLTGALQTIKKEKLADITTPSVENMLNGKVSGVFVAPGSGRPGETGAIIIRGKSTLNGSTAPLWVIDGVIVGSDAGSLNPSDIESMTILKDAASTAIYGSQGANGVILITTKKAKEGKLQSQVSVRQGVSMLSNGNLEMMDGAELYDYFNSFSNKSSIRFTQWNPELRNSNFDWWKQATTMGIVKDYSISVSGGSEALRSYFSIGYYDEEGAVKGYDYKKYDFRLKADYQPFKWLTIKPNISGTVRTTDDRQHSVGAMYSNLPWDSPYDKDGNIVPHRSSLWVNRNSTNYLYDLQWNWGASKLFQAMGGLDFDVKINDWLTFSSVNNYKYISSFSNSYEDPRSSGGESVKGRISEGQNNIIRRYTNQILKFDKSFDKHSINALVAYEYNDYWGKSLSAAGTGIVPGFSVLDIATKPERTKGGISEWAVQSVLSRIVYSYDNRYVLEGSLRRDGASNFGTNAKYGTFYSVSGSWNIHRENWFTPKWINILKLRASYGTVGSRPNFLYPQYDLYAISTGASYNQTPGALISQVGNKDLTWESTATTGVGLDVTLFDRVSLTFDYYNKDINNILYPVPVSGLTGVTSIWRNVGSLGNKGVEATLTALIIKNNNLHWSVDANFGKNINEVKKLYGDRKEIIVSDGLGIAGSTDKLLKSGLDADTFYMVEWAGVNKETGAPQWYKTVKDADGNETREKTSNYAEANQVAVGNATPDFFGGFGTSLTYKNFNLSANFGFSYGGKIYNYSRTEYDSDGTYTDRNQMKLKKGWSRWEKPGDDATHPKAVYENKSNANKVSSRFLEDGSYLKLRSLSIGYSLDLSTHKLPKLYFSLTGENLFFISDYSGVDPEIPTREGTAINSAGPSIYPATRKFIFGITANF</sequence>
<evidence type="ECO:0000313" key="10">
    <source>
        <dbReference type="EMBL" id="CEN34329.1"/>
    </source>
</evidence>
<dbReference type="InterPro" id="IPR023996">
    <property type="entry name" value="TonB-dep_OMP_SusC/RagA"/>
</dbReference>
<evidence type="ECO:0000256" key="7">
    <source>
        <dbReference type="PROSITE-ProRule" id="PRU01360"/>
    </source>
</evidence>
<evidence type="ECO:0000259" key="9">
    <source>
        <dbReference type="Pfam" id="PF07715"/>
    </source>
</evidence>
<comment type="subcellular location">
    <subcellularLocation>
        <location evidence="1 7">Cell outer membrane</location>
        <topology evidence="1 7">Multi-pass membrane protein</topology>
    </subcellularLocation>
</comment>
<evidence type="ECO:0000256" key="2">
    <source>
        <dbReference type="ARBA" id="ARBA00022448"/>
    </source>
</evidence>
<dbReference type="Gene3D" id="2.60.40.1120">
    <property type="entry name" value="Carboxypeptidase-like, regulatory domain"/>
    <property type="match status" value="1"/>
</dbReference>
<dbReference type="SUPFAM" id="SSF56935">
    <property type="entry name" value="Porins"/>
    <property type="match status" value="1"/>
</dbReference>
<organism evidence="10 11">
    <name type="scientific">Capnocytophaga cynodegmi</name>
    <dbReference type="NCBI Taxonomy" id="28189"/>
    <lineage>
        <taxon>Bacteria</taxon>
        <taxon>Pseudomonadati</taxon>
        <taxon>Bacteroidota</taxon>
        <taxon>Flavobacteriia</taxon>
        <taxon>Flavobacteriales</taxon>
        <taxon>Flavobacteriaceae</taxon>
        <taxon>Capnocytophaga</taxon>
    </lineage>
</organism>
<dbReference type="NCBIfam" id="TIGR04057">
    <property type="entry name" value="SusC_RagA_signa"/>
    <property type="match status" value="1"/>
</dbReference>
<comment type="similarity">
    <text evidence="7">Belongs to the TonB-dependent receptor family.</text>
</comment>
<dbReference type="InterPro" id="IPR008969">
    <property type="entry name" value="CarboxyPept-like_regulatory"/>
</dbReference>